<reference evidence="2" key="1">
    <citation type="submission" date="2017-09" db="EMBL/GenBank/DDBJ databases">
        <title>Depth-based differentiation of microbial function through sediment-hosted aquifers and enrichment of novel symbionts in the deep terrestrial subsurface.</title>
        <authorList>
            <person name="Probst A.J."/>
            <person name="Ladd B."/>
            <person name="Jarett J.K."/>
            <person name="Geller-Mcgrath D.E."/>
            <person name="Sieber C.M.K."/>
            <person name="Emerson J.B."/>
            <person name="Anantharaman K."/>
            <person name="Thomas B.C."/>
            <person name="Malmstrom R."/>
            <person name="Stieglmeier M."/>
            <person name="Klingl A."/>
            <person name="Woyke T."/>
            <person name="Ryan C.M."/>
            <person name="Banfield J.F."/>
        </authorList>
    </citation>
    <scope>NUCLEOTIDE SEQUENCE [LARGE SCALE GENOMIC DNA]</scope>
</reference>
<organism evidence="1 2">
    <name type="scientific">Candidatus Roizmanbacteria bacterium CG09_land_8_20_14_0_10_41_9</name>
    <dbReference type="NCBI Taxonomy" id="1974850"/>
    <lineage>
        <taxon>Bacteria</taxon>
        <taxon>Candidatus Roizmaniibacteriota</taxon>
    </lineage>
</organism>
<evidence type="ECO:0000313" key="1">
    <source>
        <dbReference type="EMBL" id="PIS15488.1"/>
    </source>
</evidence>
<evidence type="ECO:0000313" key="2">
    <source>
        <dbReference type="Proteomes" id="UP000231198"/>
    </source>
</evidence>
<name>A0A2H0WU71_9BACT</name>
<comment type="caution">
    <text evidence="1">The sequence shown here is derived from an EMBL/GenBank/DDBJ whole genome shotgun (WGS) entry which is preliminary data.</text>
</comment>
<sequence>MQQEFEIKLLMGEGEAVVLKGRGSKVDYFFGEETTSWRTIILPDRATIDISPALVEHPKTRKPTKMGVITQNPPIVAIDSSGKPLSTDANLFGIKSYIDYATGEMLPPGVDKLMVIAVGMLGYQPTERVRSIQSVAAVLAQANLGLAQPTTAGVKGPQKA</sequence>
<dbReference type="Proteomes" id="UP000231198">
    <property type="component" value="Unassembled WGS sequence"/>
</dbReference>
<proteinExistence type="predicted"/>
<dbReference type="EMBL" id="PEZG01000074">
    <property type="protein sequence ID" value="PIS15488.1"/>
    <property type="molecule type" value="Genomic_DNA"/>
</dbReference>
<gene>
    <name evidence="1" type="ORF">COT62_03400</name>
</gene>
<protein>
    <submittedName>
        <fullName evidence="1">Uncharacterized protein</fullName>
    </submittedName>
</protein>
<dbReference type="AlphaFoldDB" id="A0A2H0WU71"/>
<accession>A0A2H0WU71</accession>